<evidence type="ECO:0000313" key="1">
    <source>
        <dbReference type="EMBL" id="GLD73058.1"/>
    </source>
</evidence>
<keyword evidence="2" id="KW-1185">Reference proteome</keyword>
<evidence type="ECO:0000313" key="2">
    <source>
        <dbReference type="Proteomes" id="UP001279410"/>
    </source>
</evidence>
<comment type="caution">
    <text evidence="1">The sequence shown here is derived from an EMBL/GenBank/DDBJ whole genome shotgun (WGS) entry which is preliminary data.</text>
</comment>
<protein>
    <submittedName>
        <fullName evidence="1">Uncharacterized protein</fullName>
    </submittedName>
</protein>
<accession>A0AAD3NIB5</accession>
<reference evidence="1" key="1">
    <citation type="submission" date="2022-08" db="EMBL/GenBank/DDBJ databases">
        <title>Genome sequencing of akame (Lates japonicus).</title>
        <authorList>
            <person name="Hashiguchi Y."/>
            <person name="Takahashi H."/>
        </authorList>
    </citation>
    <scope>NUCLEOTIDE SEQUENCE</scope>
    <source>
        <strain evidence="1">Kochi</strain>
    </source>
</reference>
<organism evidence="1 2">
    <name type="scientific">Lates japonicus</name>
    <name type="common">Japanese lates</name>
    <dbReference type="NCBI Taxonomy" id="270547"/>
    <lineage>
        <taxon>Eukaryota</taxon>
        <taxon>Metazoa</taxon>
        <taxon>Chordata</taxon>
        <taxon>Craniata</taxon>
        <taxon>Vertebrata</taxon>
        <taxon>Euteleostomi</taxon>
        <taxon>Actinopterygii</taxon>
        <taxon>Neopterygii</taxon>
        <taxon>Teleostei</taxon>
        <taxon>Neoteleostei</taxon>
        <taxon>Acanthomorphata</taxon>
        <taxon>Carangaria</taxon>
        <taxon>Carangaria incertae sedis</taxon>
        <taxon>Centropomidae</taxon>
        <taxon>Lates</taxon>
    </lineage>
</organism>
<gene>
    <name evidence="1" type="ORF">AKAME5_002438300</name>
</gene>
<sequence length="121" mass="12581">MTGMGLGITSGVNSMKLLQSEEVITGVGKVVAQEGKALHNVPRVASDIPDIGQAAVKGPLALSQPGKVLLHSMLSSSAWTSSSSVKTASVWPKAARLKSHSSSEPELHFGKRSMTPCVRAC</sequence>
<proteinExistence type="predicted"/>
<name>A0AAD3NIB5_LATJO</name>
<dbReference type="EMBL" id="BRZM01001378">
    <property type="protein sequence ID" value="GLD73058.1"/>
    <property type="molecule type" value="Genomic_DNA"/>
</dbReference>
<dbReference type="AlphaFoldDB" id="A0AAD3NIB5"/>
<dbReference type="Proteomes" id="UP001279410">
    <property type="component" value="Unassembled WGS sequence"/>
</dbReference>